<organism evidence="1 2">
    <name type="scientific">Escherichia phage Bp7</name>
    <dbReference type="NCBI Taxonomy" id="1052121"/>
    <lineage>
        <taxon>Viruses</taxon>
        <taxon>Duplodnaviria</taxon>
        <taxon>Heunggongvirae</taxon>
        <taxon>Uroviricota</taxon>
        <taxon>Caudoviricetes</taxon>
        <taxon>Pantevenvirales</taxon>
        <taxon>Straboviridae</taxon>
        <taxon>Tevenvirinae</taxon>
        <taxon>Dhakavirus</taxon>
        <taxon>Dhakavirus bp7</taxon>
    </lineage>
</organism>
<keyword evidence="2" id="KW-1185">Reference proteome</keyword>
<gene>
    <name evidence="1" type="primary">ipI</name>
    <name evidence="1" type="ORF">EpBp7_0263</name>
</gene>
<dbReference type="KEGG" id="vg:14007918"/>
<dbReference type="EMBL" id="HQ829472">
    <property type="protein sequence ID" value="AEN93980.1"/>
    <property type="molecule type" value="Genomic_DNA"/>
</dbReference>
<dbReference type="Pfam" id="PF11634">
    <property type="entry name" value="IPI_T4"/>
    <property type="match status" value="1"/>
</dbReference>
<accession>G3MV64</accession>
<dbReference type="Gene3D" id="3.30.160.860">
    <property type="match status" value="1"/>
</dbReference>
<dbReference type="GeneID" id="14007918"/>
<sequence>MKTYQEFSKSQAVAPITEASVMSEVIALNKGREGKPVIGLNGEELKGTVYLGDGYHAKKDGGSIVISPAQESSVMKTVYIATKHFDILKKAL</sequence>
<name>G3MV64_9CAUD</name>
<proteinExistence type="predicted"/>
<dbReference type="Gene3D" id="2.20.25.370">
    <property type="entry name" value="Ipi1, C-terminal domain"/>
    <property type="match status" value="1"/>
</dbReference>
<dbReference type="Proteomes" id="UP000001272">
    <property type="component" value="Segment"/>
</dbReference>
<evidence type="ECO:0000313" key="1">
    <source>
        <dbReference type="EMBL" id="AEN93980.1"/>
    </source>
</evidence>
<protein>
    <submittedName>
        <fullName evidence="1">Internal head protein</fullName>
    </submittedName>
</protein>
<reference evidence="1 2" key="1">
    <citation type="journal article" date="2010" name="Dian Zi Xian Wei Xue Bao">
        <title>Morphological observation on lytic cycle of bacteriophag Bp7.</title>
        <authorList>
            <person name="Liu X."/>
            <person name="Ren H."/>
            <person name="Liu W."/>
            <person name="Wen J."/>
            <person name="Zou L."/>
            <person name="Liu C."/>
        </authorList>
    </citation>
    <scope>NUCLEOTIDE SEQUENCE [LARGE SCALE GENOMIC DNA]</scope>
</reference>
<evidence type="ECO:0000313" key="2">
    <source>
        <dbReference type="Proteomes" id="UP000001272"/>
    </source>
</evidence>
<dbReference type="OrthoDB" id="21188at10239"/>
<dbReference type="InterPro" id="IPR024373">
    <property type="entry name" value="Phage_T4_IpI"/>
</dbReference>
<dbReference type="RefSeq" id="YP_007004304.1">
    <property type="nucleotide sequence ID" value="NC_019500.1"/>
</dbReference>
<dbReference type="InterPro" id="IPR038569">
    <property type="entry name" value="Phage_T4_IpI_C_sf"/>
</dbReference>